<dbReference type="PROSITE" id="PS50893">
    <property type="entry name" value="ABC_TRANSPORTER_2"/>
    <property type="match status" value="1"/>
</dbReference>
<keyword evidence="4 6" id="KW-0067">ATP-binding</keyword>
<dbReference type="SUPFAM" id="SSF52540">
    <property type="entry name" value="P-loop containing nucleoside triphosphate hydrolases"/>
    <property type="match status" value="1"/>
</dbReference>
<dbReference type="Pfam" id="PF00005">
    <property type="entry name" value="ABC_tran"/>
    <property type="match status" value="1"/>
</dbReference>
<evidence type="ECO:0000259" key="5">
    <source>
        <dbReference type="PROSITE" id="PS50893"/>
    </source>
</evidence>
<dbReference type="AlphaFoldDB" id="A0A919EIK4"/>
<evidence type="ECO:0000313" key="6">
    <source>
        <dbReference type="EMBL" id="GHF84367.1"/>
    </source>
</evidence>
<keyword evidence="7" id="KW-1185">Reference proteome</keyword>
<dbReference type="PANTHER" id="PTHR43335:SF4">
    <property type="entry name" value="ABC TRANSPORTER, ATP-BINDING PROTEIN"/>
    <property type="match status" value="1"/>
</dbReference>
<evidence type="ECO:0000313" key="7">
    <source>
        <dbReference type="Proteomes" id="UP000623842"/>
    </source>
</evidence>
<dbReference type="GO" id="GO:0016887">
    <property type="term" value="F:ATP hydrolysis activity"/>
    <property type="evidence" value="ECO:0007669"/>
    <property type="project" value="InterPro"/>
</dbReference>
<evidence type="ECO:0000256" key="1">
    <source>
        <dbReference type="ARBA" id="ARBA00005417"/>
    </source>
</evidence>
<dbReference type="PANTHER" id="PTHR43335">
    <property type="entry name" value="ABC TRANSPORTER, ATP-BINDING PROTEIN"/>
    <property type="match status" value="1"/>
</dbReference>
<dbReference type="RefSeq" id="WP_189767842.1">
    <property type="nucleotide sequence ID" value="NZ_BNCK01000002.1"/>
</dbReference>
<proteinExistence type="inferred from homology"/>
<reference evidence="6" key="2">
    <citation type="submission" date="2020-09" db="EMBL/GenBank/DDBJ databases">
        <authorList>
            <person name="Sun Q."/>
            <person name="Kim S."/>
        </authorList>
    </citation>
    <scope>NUCLEOTIDE SEQUENCE</scope>
    <source>
        <strain evidence="6">KCTC 42731</strain>
    </source>
</reference>
<organism evidence="6 7">
    <name type="scientific">Thalassotalea marina</name>
    <dbReference type="NCBI Taxonomy" id="1673741"/>
    <lineage>
        <taxon>Bacteria</taxon>
        <taxon>Pseudomonadati</taxon>
        <taxon>Pseudomonadota</taxon>
        <taxon>Gammaproteobacteria</taxon>
        <taxon>Alteromonadales</taxon>
        <taxon>Colwelliaceae</taxon>
        <taxon>Thalassotalea</taxon>
    </lineage>
</organism>
<dbReference type="InterPro" id="IPR003593">
    <property type="entry name" value="AAA+_ATPase"/>
</dbReference>
<dbReference type="EMBL" id="BNCK01000002">
    <property type="protein sequence ID" value="GHF84367.1"/>
    <property type="molecule type" value="Genomic_DNA"/>
</dbReference>
<dbReference type="InterPro" id="IPR003439">
    <property type="entry name" value="ABC_transporter-like_ATP-bd"/>
</dbReference>
<name>A0A919EIK4_9GAMM</name>
<dbReference type="InterPro" id="IPR027417">
    <property type="entry name" value="P-loop_NTPase"/>
</dbReference>
<dbReference type="Proteomes" id="UP000623842">
    <property type="component" value="Unassembled WGS sequence"/>
</dbReference>
<accession>A0A919EIK4</accession>
<dbReference type="PROSITE" id="PS00211">
    <property type="entry name" value="ABC_TRANSPORTER_1"/>
    <property type="match status" value="1"/>
</dbReference>
<evidence type="ECO:0000256" key="3">
    <source>
        <dbReference type="ARBA" id="ARBA00022741"/>
    </source>
</evidence>
<keyword evidence="3" id="KW-0547">Nucleotide-binding</keyword>
<feature type="domain" description="ABC transporter" evidence="5">
    <location>
        <begin position="5"/>
        <end position="232"/>
    </location>
</feature>
<dbReference type="GO" id="GO:0005524">
    <property type="term" value="F:ATP binding"/>
    <property type="evidence" value="ECO:0007669"/>
    <property type="project" value="UniProtKB-KW"/>
</dbReference>
<evidence type="ECO:0000256" key="4">
    <source>
        <dbReference type="ARBA" id="ARBA00022840"/>
    </source>
</evidence>
<protein>
    <submittedName>
        <fullName evidence="6">Bacitracin ABC transporter ATP-binding protein</fullName>
    </submittedName>
</protein>
<dbReference type="Gene3D" id="3.40.50.300">
    <property type="entry name" value="P-loop containing nucleotide triphosphate hydrolases"/>
    <property type="match status" value="1"/>
</dbReference>
<keyword evidence="2" id="KW-0813">Transport</keyword>
<evidence type="ECO:0000256" key="2">
    <source>
        <dbReference type="ARBA" id="ARBA00022448"/>
    </source>
</evidence>
<dbReference type="SMART" id="SM00382">
    <property type="entry name" value="AAA"/>
    <property type="match status" value="1"/>
</dbReference>
<gene>
    <name evidence="6" type="primary">cdd4</name>
    <name evidence="6" type="ORF">GCM10017161_09720</name>
</gene>
<comment type="similarity">
    <text evidence="1">Belongs to the ABC transporter superfamily.</text>
</comment>
<dbReference type="InterPro" id="IPR017871">
    <property type="entry name" value="ABC_transporter-like_CS"/>
</dbReference>
<reference evidence="6" key="1">
    <citation type="journal article" date="2014" name="Int. J. Syst. Evol. Microbiol.">
        <title>Complete genome sequence of Corynebacterium casei LMG S-19264T (=DSM 44701T), isolated from a smear-ripened cheese.</title>
        <authorList>
            <consortium name="US DOE Joint Genome Institute (JGI-PGF)"/>
            <person name="Walter F."/>
            <person name="Albersmeier A."/>
            <person name="Kalinowski J."/>
            <person name="Ruckert C."/>
        </authorList>
    </citation>
    <scope>NUCLEOTIDE SEQUENCE</scope>
    <source>
        <strain evidence="6">KCTC 42731</strain>
    </source>
</reference>
<comment type="caution">
    <text evidence="6">The sequence shown here is derived from an EMBL/GenBank/DDBJ whole genome shotgun (WGS) entry which is preliminary data.</text>
</comment>
<sequence length="300" mass="32786">MQDIIRIENVEKSFADHQVLKKLSLNVPEQSVFAFLGNNGAGKSTTIRILAGLLGFNGGRVEMFGKTINRFDPSYKKHLGCLIDSPVLYDDLTPNEFLSIGQRIKGLPKSSIEHALLHVDMKHAANKKIAAFSLGMKQRIALANALLGEPKVLLLDEPTNGLDPQGMKEMRSLIKNLPAAIGCTVFLSSHLLDEVEKVSSHVAIIETGATKVQGKLTELLDQSGCLLIDCDNPAKAIALLLKGGYKAFQQDNNLVVVSDLDRDNCIAAHHWLFSNHIGVFSSHFTKASLETYFGEQQLVG</sequence>